<dbReference type="Gene3D" id="3.40.50.410">
    <property type="entry name" value="von Willebrand factor, type A domain"/>
    <property type="match status" value="1"/>
</dbReference>
<feature type="compositionally biased region" description="Low complexity" evidence="1">
    <location>
        <begin position="1"/>
        <end position="22"/>
    </location>
</feature>
<gene>
    <name evidence="3" type="ORF">BSTOLATCC_MIC61205</name>
</gene>
<comment type="caution">
    <text evidence="3">The sequence shown here is derived from an EMBL/GenBank/DDBJ whole genome shotgun (WGS) entry which is preliminary data.</text>
</comment>
<dbReference type="Pfam" id="PF00092">
    <property type="entry name" value="VWA"/>
    <property type="match status" value="1"/>
</dbReference>
<dbReference type="Proteomes" id="UP001162131">
    <property type="component" value="Unassembled WGS sequence"/>
</dbReference>
<keyword evidence="4" id="KW-1185">Reference proteome</keyword>
<dbReference type="SMART" id="SM00327">
    <property type="entry name" value="VWA"/>
    <property type="match status" value="1"/>
</dbReference>
<dbReference type="AlphaFoldDB" id="A0AAU9KFY0"/>
<proteinExistence type="predicted"/>
<organism evidence="3 4">
    <name type="scientific">Blepharisma stoltei</name>
    <dbReference type="NCBI Taxonomy" id="1481888"/>
    <lineage>
        <taxon>Eukaryota</taxon>
        <taxon>Sar</taxon>
        <taxon>Alveolata</taxon>
        <taxon>Ciliophora</taxon>
        <taxon>Postciliodesmatophora</taxon>
        <taxon>Heterotrichea</taxon>
        <taxon>Heterotrichida</taxon>
        <taxon>Blepharismidae</taxon>
        <taxon>Blepharisma</taxon>
    </lineage>
</organism>
<feature type="domain" description="VWFA" evidence="2">
    <location>
        <begin position="202"/>
        <end position="384"/>
    </location>
</feature>
<evidence type="ECO:0000256" key="1">
    <source>
        <dbReference type="SAM" id="MobiDB-lite"/>
    </source>
</evidence>
<evidence type="ECO:0000259" key="2">
    <source>
        <dbReference type="PROSITE" id="PS50234"/>
    </source>
</evidence>
<dbReference type="PROSITE" id="PS50234">
    <property type="entry name" value="VWFA"/>
    <property type="match status" value="1"/>
</dbReference>
<dbReference type="PANTHER" id="PTHR10579">
    <property type="entry name" value="CALCIUM-ACTIVATED CHLORIDE CHANNEL REGULATOR"/>
    <property type="match status" value="1"/>
</dbReference>
<dbReference type="InterPro" id="IPR051266">
    <property type="entry name" value="CLCR"/>
</dbReference>
<evidence type="ECO:0000313" key="3">
    <source>
        <dbReference type="EMBL" id="CAG9334593.1"/>
    </source>
</evidence>
<protein>
    <recommendedName>
        <fullName evidence="2">VWFA domain-containing protein</fullName>
    </recommendedName>
</protein>
<dbReference type="PANTHER" id="PTHR10579:SF43">
    <property type="entry name" value="ZINC FINGER (C3HC4-TYPE RING FINGER) FAMILY PROTEIN"/>
    <property type="match status" value="1"/>
</dbReference>
<sequence length="602" mass="66534">MNSNFSNSSTPTPQGTSPSQNPANSLFLPSQPLLHPNVHTGVNYPPSYVPASPPWIPPCINPYTNNIYPVPYPYNLNPYYPALVNPLYNPIPVGLGPPAFPGLILNPRPPVLLNGPPSAYNPLLPLKRSREVVNFDDDEELETSQTPSEEVKAEEAPLIASLNFLFNYIELKNAAQEVPCTLSLQGMDISLDEIQKNRQGIDLVCVIDISGSMVGEKIQLVKETLEFLLTVLDRRDRMSLCVFNNSGKRLTKLVTLNDKGKSIISKALRRIQAVGGTNIASGMQLAYNVLNSRRFINHITSIFLLTDGLDNTNPAASITIKGLSDSFQIKSPTIIHTFGYGRDHDALLMQDIAKNSKGNFYFVEFPKSIPDAFANCLGELVSLIANNITVKLETQACAVPFTLSKVFSENGDRDFTMPPVFAGSKKDTVFMLRFDSNEAKINATIRPIKAKISYETKNKEKRYLECELEVNVVTDGKDEIEINEDVMVNFYRAKGAEILRAISRLAEERRLDEAKRLAEAGAQELKNSIVKQNPVIAALIKDLDDAKARVASTQAWEMGGRAQVVSLFGNYQNQNAASNTMVFQNCQQAAFSSQASSYFGKR</sequence>
<name>A0AAU9KFY0_9CILI</name>
<dbReference type="SUPFAM" id="SSF53300">
    <property type="entry name" value="vWA-like"/>
    <property type="match status" value="1"/>
</dbReference>
<accession>A0AAU9KFY0</accession>
<dbReference type="InterPro" id="IPR036465">
    <property type="entry name" value="vWFA_dom_sf"/>
</dbReference>
<dbReference type="EMBL" id="CAJZBQ010000058">
    <property type="protein sequence ID" value="CAG9334593.1"/>
    <property type="molecule type" value="Genomic_DNA"/>
</dbReference>
<evidence type="ECO:0000313" key="4">
    <source>
        <dbReference type="Proteomes" id="UP001162131"/>
    </source>
</evidence>
<dbReference type="InterPro" id="IPR002035">
    <property type="entry name" value="VWF_A"/>
</dbReference>
<reference evidence="3" key="1">
    <citation type="submission" date="2021-09" db="EMBL/GenBank/DDBJ databases">
        <authorList>
            <consortium name="AG Swart"/>
            <person name="Singh M."/>
            <person name="Singh A."/>
            <person name="Seah K."/>
            <person name="Emmerich C."/>
        </authorList>
    </citation>
    <scope>NUCLEOTIDE SEQUENCE</scope>
    <source>
        <strain evidence="3">ATCC30299</strain>
    </source>
</reference>
<feature type="region of interest" description="Disordered" evidence="1">
    <location>
        <begin position="1"/>
        <end position="30"/>
    </location>
</feature>